<evidence type="ECO:0000256" key="1">
    <source>
        <dbReference type="SAM" id="MobiDB-lite"/>
    </source>
</evidence>
<dbReference type="OrthoDB" id="3945612at2759"/>
<feature type="region of interest" description="Disordered" evidence="1">
    <location>
        <begin position="235"/>
        <end position="262"/>
    </location>
</feature>
<keyword evidence="2" id="KW-0472">Membrane</keyword>
<keyword evidence="2" id="KW-1133">Transmembrane helix</keyword>
<keyword evidence="2" id="KW-0812">Transmembrane</keyword>
<feature type="transmembrane region" description="Helical" evidence="2">
    <location>
        <begin position="207"/>
        <end position="229"/>
    </location>
</feature>
<accession>A0A1B8GGY5</accession>
<feature type="region of interest" description="Disordered" evidence="1">
    <location>
        <begin position="139"/>
        <end position="203"/>
    </location>
</feature>
<dbReference type="PANTHER" id="PTHR16861">
    <property type="entry name" value="GLYCOPROTEIN 38"/>
    <property type="match status" value="1"/>
</dbReference>
<dbReference type="STRING" id="342668.A0A1B8GGY5"/>
<evidence type="ECO:0008006" key="5">
    <source>
        <dbReference type="Google" id="ProtNLM"/>
    </source>
</evidence>
<dbReference type="GeneID" id="28840780"/>
<evidence type="ECO:0000256" key="2">
    <source>
        <dbReference type="SAM" id="Phobius"/>
    </source>
</evidence>
<dbReference type="EMBL" id="KV460238">
    <property type="protein sequence ID" value="OBT95092.1"/>
    <property type="molecule type" value="Genomic_DNA"/>
</dbReference>
<sequence>MTTTPNNLSSFFFVPGLPKHLCPGMPWECVPPAACARDPTTGRAFCCDPKSVCFAGVATCASDGSTFQCGTGTNTWCCTSDTESCTGSTGQTNICWSKSYDVLMDIGSIPLNETYSSLSSADPEATSWAFDPKSLIAATQTTSHTTSSTPSSTPSTTPSTTPSSTDTTTAPTTSASDASKAGASNTPSPTPSDLSSTSSSKSLSGGAIGGIVVGAVAAVVLVALAVFFLRRRRQRAESENKEGIPWAALPPQGPAHELPTGKQEPVHELAGARAVVELPGNERYR</sequence>
<evidence type="ECO:0000313" key="3">
    <source>
        <dbReference type="EMBL" id="OBT95092.1"/>
    </source>
</evidence>
<keyword evidence="4" id="KW-1185">Reference proteome</keyword>
<dbReference type="AlphaFoldDB" id="A0A1B8GGY5"/>
<dbReference type="Gene3D" id="1.20.5.510">
    <property type="entry name" value="Single helix bin"/>
    <property type="match status" value="1"/>
</dbReference>
<protein>
    <recommendedName>
        <fullName evidence="5">Mid2 domain-containing protein</fullName>
    </recommendedName>
</protein>
<name>A0A1B8GGY5_9PEZI</name>
<dbReference type="Proteomes" id="UP000091956">
    <property type="component" value="Unassembled WGS sequence"/>
</dbReference>
<evidence type="ECO:0000313" key="4">
    <source>
        <dbReference type="Proteomes" id="UP000091956"/>
    </source>
</evidence>
<reference evidence="4" key="2">
    <citation type="journal article" date="2018" name="Nat. Commun.">
        <title>Extreme sensitivity to ultraviolet light in the fungal pathogen causing white-nose syndrome of bats.</title>
        <authorList>
            <person name="Palmer J.M."/>
            <person name="Drees K.P."/>
            <person name="Foster J.T."/>
            <person name="Lindner D.L."/>
        </authorList>
    </citation>
    <scope>NUCLEOTIDE SEQUENCE [LARGE SCALE GENOMIC DNA]</scope>
    <source>
        <strain evidence="4">UAMH 10579</strain>
    </source>
</reference>
<organism evidence="3 4">
    <name type="scientific">Pseudogymnoascus verrucosus</name>
    <dbReference type="NCBI Taxonomy" id="342668"/>
    <lineage>
        <taxon>Eukaryota</taxon>
        <taxon>Fungi</taxon>
        <taxon>Dikarya</taxon>
        <taxon>Ascomycota</taxon>
        <taxon>Pezizomycotina</taxon>
        <taxon>Leotiomycetes</taxon>
        <taxon>Thelebolales</taxon>
        <taxon>Thelebolaceae</taxon>
        <taxon>Pseudogymnoascus</taxon>
    </lineage>
</organism>
<reference evidence="3 4" key="1">
    <citation type="submission" date="2016-03" db="EMBL/GenBank/DDBJ databases">
        <title>Comparative genomics of Pseudogymnoascus destructans, the fungus causing white-nose syndrome of bats.</title>
        <authorList>
            <person name="Palmer J.M."/>
            <person name="Drees K.P."/>
            <person name="Foster J.T."/>
            <person name="Lindner D.L."/>
        </authorList>
    </citation>
    <scope>NUCLEOTIDE SEQUENCE [LARGE SCALE GENOMIC DNA]</scope>
    <source>
        <strain evidence="3 4">UAMH 10579</strain>
    </source>
</reference>
<proteinExistence type="predicted"/>
<dbReference type="RefSeq" id="XP_018128825.1">
    <property type="nucleotide sequence ID" value="XM_018276829.2"/>
</dbReference>
<gene>
    <name evidence="3" type="ORF">VE01_07394</name>
</gene>
<dbReference type="PANTHER" id="PTHR16861:SF4">
    <property type="entry name" value="SH3 DOMAIN PROTEIN (AFU_ORTHOLOGUE AFUA_1G13610)"/>
    <property type="match status" value="1"/>
</dbReference>